<gene>
    <name evidence="2" type="ORF">C2G38_269367</name>
</gene>
<proteinExistence type="predicted"/>
<comment type="caution">
    <text evidence="2">The sequence shown here is derived from an EMBL/GenBank/DDBJ whole genome shotgun (WGS) entry which is preliminary data.</text>
</comment>
<sequence>MKQRDDRSDSTSTSPKIKVERLSPRLETDQMLIIPEPRYVHDWLSSLPTTNISRTGSASTTIANTQDLYTVSQNDLNDKNTENTENTEENTENREITENHENQDLNVILTSQIFEQKNVISKNVVVKEEPIDKGLNQITKRRTSMKKSSHSQNIKSQGKNKKIKGEGNEEEEEIECTEEILQKIKDFEILLEEFDRRALEAYDAYMDLNSMLSPDMEIIIDLPKHVNKHAIRQLMGFNDNDHKKYANEPS</sequence>
<dbReference type="EMBL" id="QKWP01001377">
    <property type="protein sequence ID" value="RIB09429.1"/>
    <property type="molecule type" value="Genomic_DNA"/>
</dbReference>
<dbReference type="Proteomes" id="UP000266673">
    <property type="component" value="Unassembled WGS sequence"/>
</dbReference>
<feature type="region of interest" description="Disordered" evidence="1">
    <location>
        <begin position="64"/>
        <end position="98"/>
    </location>
</feature>
<dbReference type="AlphaFoldDB" id="A0A397UKY7"/>
<evidence type="ECO:0000313" key="3">
    <source>
        <dbReference type="Proteomes" id="UP000266673"/>
    </source>
</evidence>
<reference evidence="2 3" key="1">
    <citation type="submission" date="2018-06" db="EMBL/GenBank/DDBJ databases">
        <title>Comparative genomics reveals the genomic features of Rhizophagus irregularis, R. cerebriforme, R. diaphanum and Gigaspora rosea, and their symbiotic lifestyle signature.</title>
        <authorList>
            <person name="Morin E."/>
            <person name="San Clemente H."/>
            <person name="Chen E.C.H."/>
            <person name="De La Providencia I."/>
            <person name="Hainaut M."/>
            <person name="Kuo A."/>
            <person name="Kohler A."/>
            <person name="Murat C."/>
            <person name="Tang N."/>
            <person name="Roy S."/>
            <person name="Loubradou J."/>
            <person name="Henrissat B."/>
            <person name="Grigoriev I.V."/>
            <person name="Corradi N."/>
            <person name="Roux C."/>
            <person name="Martin F.M."/>
        </authorList>
    </citation>
    <scope>NUCLEOTIDE SEQUENCE [LARGE SCALE GENOMIC DNA]</scope>
    <source>
        <strain evidence="2 3">DAOM 194757</strain>
    </source>
</reference>
<accession>A0A397UKY7</accession>
<feature type="region of interest" description="Disordered" evidence="1">
    <location>
        <begin position="141"/>
        <end position="171"/>
    </location>
</feature>
<organism evidence="2 3">
    <name type="scientific">Gigaspora rosea</name>
    <dbReference type="NCBI Taxonomy" id="44941"/>
    <lineage>
        <taxon>Eukaryota</taxon>
        <taxon>Fungi</taxon>
        <taxon>Fungi incertae sedis</taxon>
        <taxon>Mucoromycota</taxon>
        <taxon>Glomeromycotina</taxon>
        <taxon>Glomeromycetes</taxon>
        <taxon>Diversisporales</taxon>
        <taxon>Gigasporaceae</taxon>
        <taxon>Gigaspora</taxon>
    </lineage>
</organism>
<protein>
    <submittedName>
        <fullName evidence="2">Uncharacterized protein</fullName>
    </submittedName>
</protein>
<evidence type="ECO:0000313" key="2">
    <source>
        <dbReference type="EMBL" id="RIB09429.1"/>
    </source>
</evidence>
<feature type="region of interest" description="Disordered" evidence="1">
    <location>
        <begin position="1"/>
        <end position="20"/>
    </location>
</feature>
<keyword evidence="3" id="KW-1185">Reference proteome</keyword>
<feature type="compositionally biased region" description="Polar residues" evidence="1">
    <location>
        <begin position="64"/>
        <end position="75"/>
    </location>
</feature>
<name>A0A397UKY7_9GLOM</name>
<evidence type="ECO:0000256" key="1">
    <source>
        <dbReference type="SAM" id="MobiDB-lite"/>
    </source>
</evidence>
<dbReference type="OrthoDB" id="2444767at2759"/>